<proteinExistence type="predicted"/>
<reference evidence="5 6" key="2">
    <citation type="submission" date="2020-02" db="EMBL/GenBank/DDBJ databases">
        <title>Genome sequences of Thiorhodococcus mannitoliphagus and Thiorhodococcus minor, purple sulfur photosynthetic bacteria in the gammaproteobacterial family, Chromatiaceae.</title>
        <authorList>
            <person name="Aviles F.A."/>
            <person name="Meyer T.E."/>
            <person name="Kyndt J.A."/>
        </authorList>
    </citation>
    <scope>NUCLEOTIDE SEQUENCE [LARGE SCALE GENOMIC DNA]</scope>
    <source>
        <strain evidence="5 6">DSM 18266</strain>
    </source>
</reference>
<reference evidence="6" key="1">
    <citation type="journal article" date="2020" name="Microbiol. Resour. Announc.">
        <title>Draft Genome Sequences of Thiorhodococcus mannitoliphagus and Thiorhodococcus minor, Purple Sulfur Photosynthetic Bacteria in the Gammaproteobacterial Family Chromatiaceae.</title>
        <authorList>
            <person name="Aviles F.A."/>
            <person name="Meyer T.E."/>
            <person name="Kyndt J.A."/>
        </authorList>
    </citation>
    <scope>NUCLEOTIDE SEQUENCE [LARGE SCALE GENOMIC DNA]</scope>
    <source>
        <strain evidence="6">DSM 18266</strain>
    </source>
</reference>
<dbReference type="Pfam" id="PF18911">
    <property type="entry name" value="PKD_4"/>
    <property type="match status" value="1"/>
</dbReference>
<dbReference type="InterPro" id="IPR000601">
    <property type="entry name" value="PKD_dom"/>
</dbReference>
<dbReference type="InterPro" id="IPR036116">
    <property type="entry name" value="FN3_sf"/>
</dbReference>
<evidence type="ECO:0000259" key="3">
    <source>
        <dbReference type="PROSITE" id="PS50093"/>
    </source>
</evidence>
<feature type="region of interest" description="Disordered" evidence="1">
    <location>
        <begin position="206"/>
        <end position="231"/>
    </location>
</feature>
<dbReference type="InterPro" id="IPR013783">
    <property type="entry name" value="Ig-like_fold"/>
</dbReference>
<dbReference type="CDD" id="cd00146">
    <property type="entry name" value="PKD"/>
    <property type="match status" value="1"/>
</dbReference>
<feature type="domain" description="Fibronectin type-III" evidence="4">
    <location>
        <begin position="30"/>
        <end position="121"/>
    </location>
</feature>
<dbReference type="SMART" id="SM00089">
    <property type="entry name" value="PKD"/>
    <property type="match status" value="1"/>
</dbReference>
<dbReference type="InterPro" id="IPR003961">
    <property type="entry name" value="FN3_dom"/>
</dbReference>
<sequence length="262" mass="27854">MLKTTLFLELATGRNLRSTSFRAPLTTLLSLVFLSASATAQSADISLEWDSISDDRVAFYEVHWGSESGAYQGRSTATSTSATLAGLEAGATYYIAVRACAEDGTQCSEFSNELSATTPIAQTIAPTANFTESNTSGRVPLTILFSSTSQGRVDSCQWDFGNGQTATGCQAAQTFSEAGRFSVTLTVQGPGGIDVVTKSDLIAAEKPQPITTDPTNPTNPTDPGTDDRTPIDEALPIEFGELSVNHEWQRVDFAKTFADPIV</sequence>
<dbReference type="CDD" id="cd00063">
    <property type="entry name" value="FN3"/>
    <property type="match status" value="1"/>
</dbReference>
<dbReference type="PROSITE" id="PS50853">
    <property type="entry name" value="FN3"/>
    <property type="match status" value="1"/>
</dbReference>
<dbReference type="InterPro" id="IPR022409">
    <property type="entry name" value="PKD/Chitinase_dom"/>
</dbReference>
<keyword evidence="2" id="KW-0732">Signal</keyword>
<keyword evidence="6" id="KW-1185">Reference proteome</keyword>
<feature type="compositionally biased region" description="Low complexity" evidence="1">
    <location>
        <begin position="207"/>
        <end position="223"/>
    </location>
</feature>
<name>A0A6P1DW09_9GAMM</name>
<evidence type="ECO:0000313" key="5">
    <source>
        <dbReference type="EMBL" id="NEX21670.1"/>
    </source>
</evidence>
<gene>
    <name evidence="5" type="ORF">G3480_15350</name>
</gene>
<feature type="domain" description="PKD" evidence="3">
    <location>
        <begin position="126"/>
        <end position="192"/>
    </location>
</feature>
<feature type="non-terminal residue" evidence="5">
    <location>
        <position position="262"/>
    </location>
</feature>
<accession>A0A6P1DW09</accession>
<dbReference type="Gene3D" id="2.60.40.10">
    <property type="entry name" value="Immunoglobulins"/>
    <property type="match status" value="2"/>
</dbReference>
<comment type="caution">
    <text evidence="5">The sequence shown here is derived from an EMBL/GenBank/DDBJ whole genome shotgun (WGS) entry which is preliminary data.</text>
</comment>
<evidence type="ECO:0000313" key="6">
    <source>
        <dbReference type="Proteomes" id="UP000471640"/>
    </source>
</evidence>
<protein>
    <submittedName>
        <fullName evidence="5">PKD domain-containing protein</fullName>
    </submittedName>
</protein>
<dbReference type="RefSeq" id="WP_164654771.1">
    <property type="nucleotide sequence ID" value="NZ_JAAIJR010000063.1"/>
</dbReference>
<dbReference type="SUPFAM" id="SSF49265">
    <property type="entry name" value="Fibronectin type III"/>
    <property type="match status" value="1"/>
</dbReference>
<dbReference type="SUPFAM" id="SSF49299">
    <property type="entry name" value="PKD domain"/>
    <property type="match status" value="1"/>
</dbReference>
<dbReference type="AlphaFoldDB" id="A0A6P1DW09"/>
<dbReference type="PROSITE" id="PS50093">
    <property type="entry name" value="PKD"/>
    <property type="match status" value="1"/>
</dbReference>
<feature type="signal peptide" evidence="2">
    <location>
        <begin position="1"/>
        <end position="40"/>
    </location>
</feature>
<evidence type="ECO:0000256" key="2">
    <source>
        <dbReference type="SAM" id="SignalP"/>
    </source>
</evidence>
<dbReference type="Pfam" id="PF00041">
    <property type="entry name" value="fn3"/>
    <property type="match status" value="1"/>
</dbReference>
<dbReference type="Proteomes" id="UP000471640">
    <property type="component" value="Unassembled WGS sequence"/>
</dbReference>
<organism evidence="5 6">
    <name type="scientific">Thiorhodococcus mannitoliphagus</name>
    <dbReference type="NCBI Taxonomy" id="329406"/>
    <lineage>
        <taxon>Bacteria</taxon>
        <taxon>Pseudomonadati</taxon>
        <taxon>Pseudomonadota</taxon>
        <taxon>Gammaproteobacteria</taxon>
        <taxon>Chromatiales</taxon>
        <taxon>Chromatiaceae</taxon>
        <taxon>Thiorhodococcus</taxon>
    </lineage>
</organism>
<feature type="chain" id="PRO_5026720021" evidence="2">
    <location>
        <begin position="41"/>
        <end position="262"/>
    </location>
</feature>
<dbReference type="InterPro" id="IPR035986">
    <property type="entry name" value="PKD_dom_sf"/>
</dbReference>
<evidence type="ECO:0000256" key="1">
    <source>
        <dbReference type="SAM" id="MobiDB-lite"/>
    </source>
</evidence>
<dbReference type="EMBL" id="JAAIJR010000063">
    <property type="protein sequence ID" value="NEX21670.1"/>
    <property type="molecule type" value="Genomic_DNA"/>
</dbReference>
<evidence type="ECO:0000259" key="4">
    <source>
        <dbReference type="PROSITE" id="PS50853"/>
    </source>
</evidence>